<reference evidence="1 2" key="1">
    <citation type="journal article" date="2020" name="IScience">
        <title>Genome Sequencing of the Endangered Kingdonia uniflora (Circaeasteraceae, Ranunculales) Reveals Potential Mechanisms of Evolutionary Specialization.</title>
        <authorList>
            <person name="Sun Y."/>
            <person name="Deng T."/>
            <person name="Zhang A."/>
            <person name="Moore M.J."/>
            <person name="Landis J.B."/>
            <person name="Lin N."/>
            <person name="Zhang H."/>
            <person name="Zhang X."/>
            <person name="Huang J."/>
            <person name="Zhang X."/>
            <person name="Sun H."/>
            <person name="Wang H."/>
        </authorList>
    </citation>
    <scope>NUCLEOTIDE SEQUENCE [LARGE SCALE GENOMIC DNA]</scope>
    <source>
        <strain evidence="1">TB1705</strain>
        <tissue evidence="1">Leaf</tissue>
    </source>
</reference>
<dbReference type="EMBL" id="JACGCM010002352">
    <property type="protein sequence ID" value="KAF6140724.1"/>
    <property type="molecule type" value="Genomic_DNA"/>
</dbReference>
<keyword evidence="2" id="KW-1185">Reference proteome</keyword>
<dbReference type="AlphaFoldDB" id="A0A7J7LDX5"/>
<organism evidence="1 2">
    <name type="scientific">Kingdonia uniflora</name>
    <dbReference type="NCBI Taxonomy" id="39325"/>
    <lineage>
        <taxon>Eukaryota</taxon>
        <taxon>Viridiplantae</taxon>
        <taxon>Streptophyta</taxon>
        <taxon>Embryophyta</taxon>
        <taxon>Tracheophyta</taxon>
        <taxon>Spermatophyta</taxon>
        <taxon>Magnoliopsida</taxon>
        <taxon>Ranunculales</taxon>
        <taxon>Circaeasteraceae</taxon>
        <taxon>Kingdonia</taxon>
    </lineage>
</organism>
<evidence type="ECO:0000313" key="1">
    <source>
        <dbReference type="EMBL" id="KAF6140724.1"/>
    </source>
</evidence>
<dbReference type="Proteomes" id="UP000541444">
    <property type="component" value="Unassembled WGS sequence"/>
</dbReference>
<protein>
    <submittedName>
        <fullName evidence="1">Uncharacterized protein</fullName>
    </submittedName>
</protein>
<comment type="caution">
    <text evidence="1">The sequence shown here is derived from an EMBL/GenBank/DDBJ whole genome shotgun (WGS) entry which is preliminary data.</text>
</comment>
<name>A0A7J7LDX5_9MAGN</name>
<accession>A0A7J7LDX5</accession>
<proteinExistence type="predicted"/>
<evidence type="ECO:0000313" key="2">
    <source>
        <dbReference type="Proteomes" id="UP000541444"/>
    </source>
</evidence>
<sequence length="56" mass="6639">MTSLCVNLHQRLRDQIVISRIRYQIWATSIIHKHEKYSSDIITYLLVISCSNTQTF</sequence>
<gene>
    <name evidence="1" type="ORF">GIB67_035151</name>
</gene>